<evidence type="ECO:0000256" key="1">
    <source>
        <dbReference type="ARBA" id="ARBA00006484"/>
    </source>
</evidence>
<dbReference type="InterPro" id="IPR002347">
    <property type="entry name" value="SDR_fam"/>
</dbReference>
<feature type="non-terminal residue" evidence="3">
    <location>
        <position position="53"/>
    </location>
</feature>
<dbReference type="InParanoid" id="A0A5C3P2W0"/>
<dbReference type="SUPFAM" id="SSF51735">
    <property type="entry name" value="NAD(P)-binding Rossmann-fold domains"/>
    <property type="match status" value="1"/>
</dbReference>
<organism evidence="3 4">
    <name type="scientific">Polyporus arcularius HHB13444</name>
    <dbReference type="NCBI Taxonomy" id="1314778"/>
    <lineage>
        <taxon>Eukaryota</taxon>
        <taxon>Fungi</taxon>
        <taxon>Dikarya</taxon>
        <taxon>Basidiomycota</taxon>
        <taxon>Agaricomycotina</taxon>
        <taxon>Agaricomycetes</taxon>
        <taxon>Polyporales</taxon>
        <taxon>Polyporaceae</taxon>
        <taxon>Polyporus</taxon>
    </lineage>
</organism>
<evidence type="ECO:0000256" key="2">
    <source>
        <dbReference type="ARBA" id="ARBA00023002"/>
    </source>
</evidence>
<dbReference type="InterPro" id="IPR036291">
    <property type="entry name" value="NAD(P)-bd_dom_sf"/>
</dbReference>
<gene>
    <name evidence="3" type="ORF">K466DRAFT_439827</name>
</gene>
<keyword evidence="4" id="KW-1185">Reference proteome</keyword>
<dbReference type="EMBL" id="ML211349">
    <property type="protein sequence ID" value="TFK83996.1"/>
    <property type="molecule type" value="Genomic_DNA"/>
</dbReference>
<dbReference type="PANTHER" id="PTHR44169">
    <property type="entry name" value="NADPH-DEPENDENT 1-ACYLDIHYDROXYACETONE PHOSPHATE REDUCTASE"/>
    <property type="match status" value="1"/>
</dbReference>
<accession>A0A5C3P2W0</accession>
<dbReference type="AlphaFoldDB" id="A0A5C3P2W0"/>
<protein>
    <recommendedName>
        <fullName evidence="5">NAD(P)-binding protein</fullName>
    </recommendedName>
</protein>
<evidence type="ECO:0000313" key="4">
    <source>
        <dbReference type="Proteomes" id="UP000308197"/>
    </source>
</evidence>
<reference evidence="3 4" key="1">
    <citation type="journal article" date="2019" name="Nat. Ecol. Evol.">
        <title>Megaphylogeny resolves global patterns of mushroom evolution.</title>
        <authorList>
            <person name="Varga T."/>
            <person name="Krizsan K."/>
            <person name="Foldi C."/>
            <person name="Dima B."/>
            <person name="Sanchez-Garcia M."/>
            <person name="Sanchez-Ramirez S."/>
            <person name="Szollosi G.J."/>
            <person name="Szarkandi J.G."/>
            <person name="Papp V."/>
            <person name="Albert L."/>
            <person name="Andreopoulos W."/>
            <person name="Angelini C."/>
            <person name="Antonin V."/>
            <person name="Barry K.W."/>
            <person name="Bougher N.L."/>
            <person name="Buchanan P."/>
            <person name="Buyck B."/>
            <person name="Bense V."/>
            <person name="Catcheside P."/>
            <person name="Chovatia M."/>
            <person name="Cooper J."/>
            <person name="Damon W."/>
            <person name="Desjardin D."/>
            <person name="Finy P."/>
            <person name="Geml J."/>
            <person name="Haridas S."/>
            <person name="Hughes K."/>
            <person name="Justo A."/>
            <person name="Karasinski D."/>
            <person name="Kautmanova I."/>
            <person name="Kiss B."/>
            <person name="Kocsube S."/>
            <person name="Kotiranta H."/>
            <person name="LaButti K.M."/>
            <person name="Lechner B.E."/>
            <person name="Liimatainen K."/>
            <person name="Lipzen A."/>
            <person name="Lukacs Z."/>
            <person name="Mihaltcheva S."/>
            <person name="Morgado L.N."/>
            <person name="Niskanen T."/>
            <person name="Noordeloos M.E."/>
            <person name="Ohm R.A."/>
            <person name="Ortiz-Santana B."/>
            <person name="Ovrebo C."/>
            <person name="Racz N."/>
            <person name="Riley R."/>
            <person name="Savchenko A."/>
            <person name="Shiryaev A."/>
            <person name="Soop K."/>
            <person name="Spirin V."/>
            <person name="Szebenyi C."/>
            <person name="Tomsovsky M."/>
            <person name="Tulloss R.E."/>
            <person name="Uehling J."/>
            <person name="Grigoriev I.V."/>
            <person name="Vagvolgyi C."/>
            <person name="Papp T."/>
            <person name="Martin F.M."/>
            <person name="Miettinen O."/>
            <person name="Hibbett D.S."/>
            <person name="Nagy L.G."/>
        </authorList>
    </citation>
    <scope>NUCLEOTIDE SEQUENCE [LARGE SCALE GENOMIC DNA]</scope>
    <source>
        <strain evidence="3 4">HHB13444</strain>
    </source>
</reference>
<dbReference type="STRING" id="1314778.A0A5C3P2W0"/>
<evidence type="ECO:0000313" key="3">
    <source>
        <dbReference type="EMBL" id="TFK83996.1"/>
    </source>
</evidence>
<sequence>MSATPKVVLVTGCSDGGIGSALCAEYASRGCKVYATARRMEAMDGLKQSNVEK</sequence>
<dbReference type="GO" id="GO:0016491">
    <property type="term" value="F:oxidoreductase activity"/>
    <property type="evidence" value="ECO:0007669"/>
    <property type="project" value="UniProtKB-KW"/>
</dbReference>
<dbReference type="Proteomes" id="UP000308197">
    <property type="component" value="Unassembled WGS sequence"/>
</dbReference>
<keyword evidence="2" id="KW-0560">Oxidoreductase</keyword>
<dbReference type="PANTHER" id="PTHR44169:SF6">
    <property type="entry name" value="NADPH-DEPENDENT 1-ACYLDIHYDROXYACETONE PHOSPHATE REDUCTASE"/>
    <property type="match status" value="1"/>
</dbReference>
<dbReference type="GO" id="GO:0005783">
    <property type="term" value="C:endoplasmic reticulum"/>
    <property type="evidence" value="ECO:0007669"/>
    <property type="project" value="TreeGrafter"/>
</dbReference>
<comment type="similarity">
    <text evidence="1">Belongs to the short-chain dehydrogenases/reductases (SDR) family.</text>
</comment>
<evidence type="ECO:0008006" key="5">
    <source>
        <dbReference type="Google" id="ProtNLM"/>
    </source>
</evidence>
<name>A0A5C3P2W0_9APHY</name>
<dbReference type="Gene3D" id="3.40.50.720">
    <property type="entry name" value="NAD(P)-binding Rossmann-like Domain"/>
    <property type="match status" value="1"/>
</dbReference>
<dbReference type="Pfam" id="PF00106">
    <property type="entry name" value="adh_short"/>
    <property type="match status" value="1"/>
</dbReference>
<proteinExistence type="inferred from homology"/>